<dbReference type="InterPro" id="IPR001254">
    <property type="entry name" value="Trypsin_dom"/>
</dbReference>
<feature type="non-terminal residue" evidence="3">
    <location>
        <position position="155"/>
    </location>
</feature>
<dbReference type="InterPro" id="IPR043504">
    <property type="entry name" value="Peptidase_S1_PA_chymotrypsin"/>
</dbReference>
<reference evidence="3" key="1">
    <citation type="submission" date="2015-11" db="EMBL/GenBank/DDBJ databases">
        <title>De novo transcriptome assembly of four potential Pierce s Disease insect vectors from Arizona vineyards.</title>
        <authorList>
            <person name="Tassone E.E."/>
        </authorList>
    </citation>
    <scope>NUCLEOTIDE SEQUENCE</scope>
</reference>
<dbReference type="Gene3D" id="2.40.10.10">
    <property type="entry name" value="Trypsin-like serine proteases"/>
    <property type="match status" value="1"/>
</dbReference>
<evidence type="ECO:0000256" key="1">
    <source>
        <dbReference type="ARBA" id="ARBA00023157"/>
    </source>
</evidence>
<accession>A0A1B6EJX5</accession>
<dbReference type="PANTHER" id="PTHR24271">
    <property type="entry name" value="KALLIKREIN-RELATED"/>
    <property type="match status" value="1"/>
</dbReference>
<dbReference type="GO" id="GO:0004252">
    <property type="term" value="F:serine-type endopeptidase activity"/>
    <property type="evidence" value="ECO:0007669"/>
    <property type="project" value="InterPro"/>
</dbReference>
<dbReference type="SUPFAM" id="SSF50494">
    <property type="entry name" value="Trypsin-like serine proteases"/>
    <property type="match status" value="1"/>
</dbReference>
<feature type="non-terminal residue" evidence="3">
    <location>
        <position position="1"/>
    </location>
</feature>
<sequence>YDYACVRISGTFVWSKRVGPVKLPKLEPIANTIVYVAGWAYSTVTDLHDVDYEFPLLEGRLKWVSRKKCAAGWDAYNIAEWTNRMACVLDNGRRKSFCNGEWGDSVVSDGVFHGMVAAGSGTCSFSDVPIMVVTIAPVTDWVVNVTGLAHEKESN</sequence>
<dbReference type="InterPro" id="IPR009003">
    <property type="entry name" value="Peptidase_S1_PA"/>
</dbReference>
<gene>
    <name evidence="3" type="ORF">g.14696</name>
</gene>
<dbReference type="Pfam" id="PF00089">
    <property type="entry name" value="Trypsin"/>
    <property type="match status" value="1"/>
</dbReference>
<feature type="domain" description="Peptidase S1" evidence="2">
    <location>
        <begin position="1"/>
        <end position="147"/>
    </location>
</feature>
<keyword evidence="1" id="KW-1015">Disulfide bond</keyword>
<evidence type="ECO:0000259" key="2">
    <source>
        <dbReference type="PROSITE" id="PS50240"/>
    </source>
</evidence>
<dbReference type="GO" id="GO:0006508">
    <property type="term" value="P:proteolysis"/>
    <property type="evidence" value="ECO:0007669"/>
    <property type="project" value="InterPro"/>
</dbReference>
<protein>
    <recommendedName>
        <fullName evidence="2">Peptidase S1 domain-containing protein</fullName>
    </recommendedName>
</protein>
<proteinExistence type="predicted"/>
<dbReference type="EMBL" id="GECZ01031568">
    <property type="protein sequence ID" value="JAS38201.1"/>
    <property type="molecule type" value="Transcribed_RNA"/>
</dbReference>
<dbReference type="PROSITE" id="PS50240">
    <property type="entry name" value="TRYPSIN_DOM"/>
    <property type="match status" value="1"/>
</dbReference>
<evidence type="ECO:0000313" key="3">
    <source>
        <dbReference type="EMBL" id="JAS38201.1"/>
    </source>
</evidence>
<organism evidence="3">
    <name type="scientific">Cuerna arida</name>
    <dbReference type="NCBI Taxonomy" id="1464854"/>
    <lineage>
        <taxon>Eukaryota</taxon>
        <taxon>Metazoa</taxon>
        <taxon>Ecdysozoa</taxon>
        <taxon>Arthropoda</taxon>
        <taxon>Hexapoda</taxon>
        <taxon>Insecta</taxon>
        <taxon>Pterygota</taxon>
        <taxon>Neoptera</taxon>
        <taxon>Paraneoptera</taxon>
        <taxon>Hemiptera</taxon>
        <taxon>Auchenorrhyncha</taxon>
        <taxon>Membracoidea</taxon>
        <taxon>Cicadellidae</taxon>
        <taxon>Cicadellinae</taxon>
        <taxon>Proconiini</taxon>
        <taxon>Cuerna</taxon>
    </lineage>
</organism>
<dbReference type="PANTHER" id="PTHR24271:SF55">
    <property type="entry name" value="SERINE PROTEASE 57"/>
    <property type="match status" value="1"/>
</dbReference>
<name>A0A1B6EJX5_9HEMI</name>
<dbReference type="AlphaFoldDB" id="A0A1B6EJX5"/>